<sequence>MSDIDRSKRWDNAHFLHPWEGMGDLGRNERTFVEAGEGIHVVNEEGRRLIDGPGGMW</sequence>
<dbReference type="Gene3D" id="3.90.1150.10">
    <property type="entry name" value="Aspartate Aminotransferase, domain 1"/>
    <property type="match status" value="1"/>
</dbReference>
<dbReference type="InterPro" id="IPR015422">
    <property type="entry name" value="PyrdxlP-dep_Trfase_small"/>
</dbReference>
<dbReference type="GO" id="GO:0004015">
    <property type="term" value="F:adenosylmethionine-8-amino-7-oxononanoate transaminase activity"/>
    <property type="evidence" value="ECO:0007669"/>
    <property type="project" value="UniProtKB-EC"/>
</dbReference>
<evidence type="ECO:0000313" key="2">
    <source>
        <dbReference type="Proteomes" id="UP000244924"/>
    </source>
</evidence>
<reference evidence="1 2" key="1">
    <citation type="submission" date="2018-03" db="EMBL/GenBank/DDBJ databases">
        <authorList>
            <person name="Keele B.F."/>
        </authorList>
    </citation>
    <scope>NUCLEOTIDE SEQUENCE [LARGE SCALE GENOMIC DNA]</scope>
    <source>
        <strain evidence="1 2">CECT 8626</strain>
    </source>
</reference>
<dbReference type="Proteomes" id="UP000244924">
    <property type="component" value="Unassembled WGS sequence"/>
</dbReference>
<name>A0A2R8BLN6_9RHOB</name>
<dbReference type="EC" id="2.6.1.62" evidence="1"/>
<keyword evidence="2" id="KW-1185">Reference proteome</keyword>
<dbReference type="RefSeq" id="WP_306418115.1">
    <property type="nucleotide sequence ID" value="NZ_OMOQ01000003.1"/>
</dbReference>
<evidence type="ECO:0000313" key="1">
    <source>
        <dbReference type="EMBL" id="SPH24265.1"/>
    </source>
</evidence>
<proteinExistence type="predicted"/>
<accession>A0A2R8BLN6</accession>
<protein>
    <submittedName>
        <fullName evidence="1">Adenosylmethionine-8-amino-7-oxononanoate aminotransferase</fullName>
        <ecNumber evidence="1">2.6.1.62</ecNumber>
    </submittedName>
</protein>
<keyword evidence="1" id="KW-0032">Aminotransferase</keyword>
<gene>
    <name evidence="1" type="primary">bioA</name>
    <name evidence="1" type="ORF">DEA8626_03315</name>
</gene>
<keyword evidence="1" id="KW-0808">Transferase</keyword>
<dbReference type="AlphaFoldDB" id="A0A2R8BLN6"/>
<organism evidence="1 2">
    <name type="scientific">Albidovulum aquaemixtae</name>
    <dbReference type="NCBI Taxonomy" id="1542388"/>
    <lineage>
        <taxon>Bacteria</taxon>
        <taxon>Pseudomonadati</taxon>
        <taxon>Pseudomonadota</taxon>
        <taxon>Alphaproteobacteria</taxon>
        <taxon>Rhodobacterales</taxon>
        <taxon>Paracoccaceae</taxon>
        <taxon>Albidovulum</taxon>
    </lineage>
</organism>
<dbReference type="EMBL" id="OMOQ01000003">
    <property type="protein sequence ID" value="SPH24265.1"/>
    <property type="molecule type" value="Genomic_DNA"/>
</dbReference>